<organism evidence="10 11">
    <name type="scientific">Motiliproteus coralliicola</name>
    <dbReference type="NCBI Taxonomy" id="2283196"/>
    <lineage>
        <taxon>Bacteria</taxon>
        <taxon>Pseudomonadati</taxon>
        <taxon>Pseudomonadota</taxon>
        <taxon>Gammaproteobacteria</taxon>
        <taxon>Oceanospirillales</taxon>
        <taxon>Oceanospirillaceae</taxon>
        <taxon>Motiliproteus</taxon>
    </lineage>
</organism>
<feature type="modified residue" description="4-aspartylphosphate" evidence="6">
    <location>
        <position position="52"/>
    </location>
</feature>
<dbReference type="CDD" id="cd17574">
    <property type="entry name" value="REC_OmpR"/>
    <property type="match status" value="1"/>
</dbReference>
<dbReference type="GO" id="GO:0000156">
    <property type="term" value="F:phosphorelay response regulator activity"/>
    <property type="evidence" value="ECO:0007669"/>
    <property type="project" value="TreeGrafter"/>
</dbReference>
<evidence type="ECO:0000259" key="9">
    <source>
        <dbReference type="PROSITE" id="PS51755"/>
    </source>
</evidence>
<dbReference type="InterPro" id="IPR011006">
    <property type="entry name" value="CheY-like_superfamily"/>
</dbReference>
<evidence type="ECO:0000256" key="6">
    <source>
        <dbReference type="PROSITE-ProRule" id="PRU00169"/>
    </source>
</evidence>
<dbReference type="SMART" id="SM00448">
    <property type="entry name" value="REC"/>
    <property type="match status" value="1"/>
</dbReference>
<evidence type="ECO:0000313" key="11">
    <source>
        <dbReference type="Proteomes" id="UP000253769"/>
    </source>
</evidence>
<dbReference type="OrthoDB" id="9802426at2"/>
<dbReference type="InterPro" id="IPR001789">
    <property type="entry name" value="Sig_transdc_resp-reg_receiver"/>
</dbReference>
<name>A0A369WW28_9GAMM</name>
<dbReference type="PANTHER" id="PTHR48111">
    <property type="entry name" value="REGULATOR OF RPOS"/>
    <property type="match status" value="1"/>
</dbReference>
<dbReference type="AlphaFoldDB" id="A0A369WW28"/>
<keyword evidence="5" id="KW-0804">Transcription</keyword>
<dbReference type="InterPro" id="IPR016032">
    <property type="entry name" value="Sig_transdc_resp-reg_C-effctor"/>
</dbReference>
<dbReference type="GO" id="GO:0005829">
    <property type="term" value="C:cytosol"/>
    <property type="evidence" value="ECO:0007669"/>
    <property type="project" value="TreeGrafter"/>
</dbReference>
<protein>
    <submittedName>
        <fullName evidence="10">Response regulator</fullName>
    </submittedName>
</protein>
<dbReference type="PANTHER" id="PTHR48111:SF21">
    <property type="entry name" value="DNA-BINDING DUAL MASTER TRANSCRIPTIONAL REGULATOR RPAA"/>
    <property type="match status" value="1"/>
</dbReference>
<dbReference type="Gene3D" id="3.40.50.2300">
    <property type="match status" value="1"/>
</dbReference>
<reference evidence="10 11" key="1">
    <citation type="submission" date="2018-07" db="EMBL/GenBank/DDBJ databases">
        <title>Motiliproteus coralliicola sp. nov., a bacterium isolated from Coral.</title>
        <authorList>
            <person name="Wang G."/>
        </authorList>
    </citation>
    <scope>NUCLEOTIDE SEQUENCE [LARGE SCALE GENOMIC DNA]</scope>
    <source>
        <strain evidence="10 11">C34</strain>
    </source>
</reference>
<keyword evidence="4 7" id="KW-0238">DNA-binding</keyword>
<dbReference type="PROSITE" id="PS51755">
    <property type="entry name" value="OMPR_PHOB"/>
    <property type="match status" value="1"/>
</dbReference>
<evidence type="ECO:0000256" key="3">
    <source>
        <dbReference type="ARBA" id="ARBA00023015"/>
    </source>
</evidence>
<dbReference type="SMART" id="SM00862">
    <property type="entry name" value="Trans_reg_C"/>
    <property type="match status" value="1"/>
</dbReference>
<dbReference type="Pfam" id="PF00072">
    <property type="entry name" value="Response_reg"/>
    <property type="match status" value="1"/>
</dbReference>
<dbReference type="SUPFAM" id="SSF52172">
    <property type="entry name" value="CheY-like"/>
    <property type="match status" value="1"/>
</dbReference>
<dbReference type="SUPFAM" id="SSF46894">
    <property type="entry name" value="C-terminal effector domain of the bipartite response regulators"/>
    <property type="match status" value="1"/>
</dbReference>
<dbReference type="Pfam" id="PF00486">
    <property type="entry name" value="Trans_reg_C"/>
    <property type="match status" value="1"/>
</dbReference>
<dbReference type="RefSeq" id="WP_114694835.1">
    <property type="nucleotide sequence ID" value="NZ_QQOH01000001.1"/>
</dbReference>
<comment type="caution">
    <text evidence="10">The sequence shown here is derived from an EMBL/GenBank/DDBJ whole genome shotgun (WGS) entry which is preliminary data.</text>
</comment>
<evidence type="ECO:0000256" key="5">
    <source>
        <dbReference type="ARBA" id="ARBA00023163"/>
    </source>
</evidence>
<dbReference type="Proteomes" id="UP000253769">
    <property type="component" value="Unassembled WGS sequence"/>
</dbReference>
<dbReference type="GO" id="GO:0006355">
    <property type="term" value="P:regulation of DNA-templated transcription"/>
    <property type="evidence" value="ECO:0007669"/>
    <property type="project" value="InterPro"/>
</dbReference>
<dbReference type="PROSITE" id="PS50110">
    <property type="entry name" value="RESPONSE_REGULATORY"/>
    <property type="match status" value="1"/>
</dbReference>
<keyword evidence="3" id="KW-0805">Transcription regulation</keyword>
<evidence type="ECO:0000313" key="10">
    <source>
        <dbReference type="EMBL" id="RDE25239.1"/>
    </source>
</evidence>
<dbReference type="GO" id="GO:0000976">
    <property type="term" value="F:transcription cis-regulatory region binding"/>
    <property type="evidence" value="ECO:0007669"/>
    <property type="project" value="TreeGrafter"/>
</dbReference>
<feature type="DNA-binding region" description="OmpR/PhoB-type" evidence="7">
    <location>
        <begin position="134"/>
        <end position="232"/>
    </location>
</feature>
<dbReference type="Gene3D" id="1.10.10.10">
    <property type="entry name" value="Winged helix-like DNA-binding domain superfamily/Winged helix DNA-binding domain"/>
    <property type="match status" value="1"/>
</dbReference>
<evidence type="ECO:0000256" key="4">
    <source>
        <dbReference type="ARBA" id="ARBA00023125"/>
    </source>
</evidence>
<keyword evidence="11" id="KW-1185">Reference proteome</keyword>
<dbReference type="EMBL" id="QQOH01000001">
    <property type="protein sequence ID" value="RDE25239.1"/>
    <property type="molecule type" value="Genomic_DNA"/>
</dbReference>
<feature type="domain" description="OmpR/PhoB-type" evidence="9">
    <location>
        <begin position="134"/>
        <end position="232"/>
    </location>
</feature>
<dbReference type="InterPro" id="IPR036388">
    <property type="entry name" value="WH-like_DNA-bd_sf"/>
</dbReference>
<dbReference type="GO" id="GO:0032993">
    <property type="term" value="C:protein-DNA complex"/>
    <property type="evidence" value="ECO:0007669"/>
    <property type="project" value="TreeGrafter"/>
</dbReference>
<dbReference type="CDD" id="cd00383">
    <property type="entry name" value="trans_reg_C"/>
    <property type="match status" value="1"/>
</dbReference>
<sequence>MHHQILIVEDDPDQLQNYSDALCSSHYQVRAFDSDQQVREQLDAEPDIALLDIHLGSNPDAGFELCQWLLGRYPDLPVLFITSRSDEIDQIFGLRLGAWDYLTKPVSLMLLREKVAAILKRARKLSEVVSDRSAGQDELESELALDISGARAMWRGLPLNLTVTELLIVEALVNAEGAVVSFDALAQKTRQTVVTNNTLSTHIRHLRNKFKAVDPDFDRLVSVYGLGYRWQESEGGS</sequence>
<gene>
    <name evidence="10" type="ORF">DV711_06725</name>
</gene>
<dbReference type="InterPro" id="IPR001867">
    <property type="entry name" value="OmpR/PhoB-type_DNA-bd"/>
</dbReference>
<evidence type="ECO:0000256" key="7">
    <source>
        <dbReference type="PROSITE-ProRule" id="PRU01091"/>
    </source>
</evidence>
<feature type="domain" description="Response regulatory" evidence="8">
    <location>
        <begin position="4"/>
        <end position="119"/>
    </location>
</feature>
<evidence type="ECO:0000256" key="2">
    <source>
        <dbReference type="ARBA" id="ARBA00023012"/>
    </source>
</evidence>
<proteinExistence type="predicted"/>
<evidence type="ECO:0000259" key="8">
    <source>
        <dbReference type="PROSITE" id="PS50110"/>
    </source>
</evidence>
<dbReference type="InterPro" id="IPR039420">
    <property type="entry name" value="WalR-like"/>
</dbReference>
<keyword evidence="1 6" id="KW-0597">Phosphoprotein</keyword>
<accession>A0A369WW28</accession>
<evidence type="ECO:0000256" key="1">
    <source>
        <dbReference type="ARBA" id="ARBA00022553"/>
    </source>
</evidence>
<keyword evidence="2" id="KW-0902">Two-component regulatory system</keyword>